<feature type="compositionally biased region" description="Polar residues" evidence="1">
    <location>
        <begin position="675"/>
        <end position="694"/>
    </location>
</feature>
<dbReference type="PANTHER" id="PTHR28597:SF1">
    <property type="entry name" value="VOLTAGE-DEPENDENT CALCIUM CHANNEL BETA SUBUNIT-ASSOCIATED REGULATORY PROTEIN"/>
    <property type="match status" value="1"/>
</dbReference>
<organism evidence="3 4">
    <name type="scientific">Mya arenaria</name>
    <name type="common">Soft-shell clam</name>
    <dbReference type="NCBI Taxonomy" id="6604"/>
    <lineage>
        <taxon>Eukaryota</taxon>
        <taxon>Metazoa</taxon>
        <taxon>Spiralia</taxon>
        <taxon>Lophotrochozoa</taxon>
        <taxon>Mollusca</taxon>
        <taxon>Bivalvia</taxon>
        <taxon>Autobranchia</taxon>
        <taxon>Heteroconchia</taxon>
        <taxon>Euheterodonta</taxon>
        <taxon>Imparidentia</taxon>
        <taxon>Neoheterodontei</taxon>
        <taxon>Myida</taxon>
        <taxon>Myoidea</taxon>
        <taxon>Myidae</taxon>
        <taxon>Mya</taxon>
    </lineage>
</organism>
<sequence length="860" mass="97891">GYSSHSHAVSPYITLSILVAGIVGGLIIVVAFILFCKYCVKRKGTLRRAQTVNALRSDVSRPFNGMRRSTPTYFLSPARDRWTEYRSTKGDFLKPTAFCETTVEPERQDQCEPEVLEGATSHVSETREIEEPTGRRVSFQLDNLSTTPTGYLRKGRRYTDGDFHYLKRARISKHTPPRQTSFNPSVTREREIYSRETNAINAASNSGYYKCGPCAQGGDECHPPFTHEYVLDSPSSNHGETDILPKILDVDVEVHGHFELSNANKECRSSGNLESQGYTYGHYSRRQSKIKDIQPTSYSMDGASPRQSRSQKDKRRVKSYDDVFYHDYDVLKITEFSRGPYFNSEFDPIMEVENLASSKVRYNDMGSLEILNEDKLEMYDEYEFENNIIPDESDADTETTINGTQKFREIWNLRATFEEEEECSDTLRMEDMASPEESSPERSQGGHSYSPTYHKKNCSVNPNTCSGTNSPSPRRRRSDAGPSVQYVDPLHVDPEDSNLLHPNYENRRDDFRKVVNRRYQKRGSTSAENSFDSVETGDTDGDATESSRHEVTTSFESTTDNTDSTNDSQTSRLRQMKADSGYKSLETPHPPVPTNGAKKAHSLDDEILVLGSEITHQAEVLEAVGANESVPRRCSLFEKRRGRTASKRRREYSRDRQVVRLNESVHEPETDSTRSDQPSGSSLEEPSTPNTKMSVFSRFFKSHKSRTKSLSRDFSIDEKSNNMFQEFIRYDPKYEEHRGSTAGLEKRRHRLQRKFTDPGPGFYYEDRKWLSPEMRSISLGSDSSASSARKISPQDSIEEQYEEEDIDAAVQHHKNRIIEEHEHVVSVEVTSHAEVTTPNVSVHEIPIIKLPEGESVDVDA</sequence>
<feature type="region of interest" description="Disordered" evidence="1">
    <location>
        <begin position="640"/>
        <end position="695"/>
    </location>
</feature>
<accession>A0ABY7FU51</accession>
<evidence type="ECO:0000256" key="1">
    <source>
        <dbReference type="SAM" id="MobiDB-lite"/>
    </source>
</evidence>
<feature type="compositionally biased region" description="Polar residues" evidence="1">
    <location>
        <begin position="522"/>
        <end position="533"/>
    </location>
</feature>
<keyword evidence="2" id="KW-1133">Transmembrane helix</keyword>
<feature type="compositionally biased region" description="Polar residues" evidence="1">
    <location>
        <begin position="441"/>
        <end position="451"/>
    </location>
</feature>
<dbReference type="EMBL" id="CP111024">
    <property type="protein sequence ID" value="WAR24368.1"/>
    <property type="molecule type" value="Genomic_DNA"/>
</dbReference>
<dbReference type="PANTHER" id="PTHR28597">
    <property type="entry name" value="VOLTAGE-DEPENDENT CALCIUM CHANNEL BETA SUBUNIT-ASSOCIATED REGULATORY PROTEIN"/>
    <property type="match status" value="1"/>
</dbReference>
<protein>
    <submittedName>
        <fullName evidence="3">Uncharacterized protein</fullName>
    </submittedName>
</protein>
<gene>
    <name evidence="3" type="ORF">MAR_038037</name>
</gene>
<feature type="non-terminal residue" evidence="3">
    <location>
        <position position="1"/>
    </location>
</feature>
<keyword evidence="4" id="KW-1185">Reference proteome</keyword>
<feature type="region of interest" description="Disordered" evidence="1">
    <location>
        <begin position="291"/>
        <end position="315"/>
    </location>
</feature>
<feature type="region of interest" description="Disordered" evidence="1">
    <location>
        <begin position="581"/>
        <end position="600"/>
    </location>
</feature>
<reference evidence="3" key="1">
    <citation type="submission" date="2022-11" db="EMBL/GenBank/DDBJ databases">
        <title>Centuries of genome instability and evolution in soft-shell clam transmissible cancer (bioRxiv).</title>
        <authorList>
            <person name="Hart S.F.M."/>
            <person name="Yonemitsu M.A."/>
            <person name="Giersch R.M."/>
            <person name="Beal B.F."/>
            <person name="Arriagada G."/>
            <person name="Davis B.W."/>
            <person name="Ostrander E.A."/>
            <person name="Goff S.P."/>
            <person name="Metzger M.J."/>
        </authorList>
    </citation>
    <scope>NUCLEOTIDE SEQUENCE</scope>
    <source>
        <strain evidence="3">MELC-2E11</strain>
        <tissue evidence="3">Siphon/mantle</tissue>
    </source>
</reference>
<feature type="compositionally biased region" description="Basic residues" evidence="1">
    <location>
        <begin position="640"/>
        <end position="651"/>
    </location>
</feature>
<feature type="compositionally biased region" description="Low complexity" evidence="1">
    <location>
        <begin position="552"/>
        <end position="571"/>
    </location>
</feature>
<evidence type="ECO:0000256" key="2">
    <source>
        <dbReference type="SAM" id="Phobius"/>
    </source>
</evidence>
<evidence type="ECO:0000313" key="4">
    <source>
        <dbReference type="Proteomes" id="UP001164746"/>
    </source>
</evidence>
<feature type="compositionally biased region" description="Polar residues" evidence="1">
    <location>
        <begin position="458"/>
        <end position="472"/>
    </location>
</feature>
<feature type="region of interest" description="Disordered" evidence="1">
    <location>
        <begin position="778"/>
        <end position="801"/>
    </location>
</feature>
<feature type="compositionally biased region" description="Basic and acidic residues" evidence="1">
    <location>
        <begin position="652"/>
        <end position="674"/>
    </location>
</feature>
<feature type="transmembrane region" description="Helical" evidence="2">
    <location>
        <begin position="12"/>
        <end position="40"/>
    </location>
</feature>
<proteinExistence type="predicted"/>
<evidence type="ECO:0000313" key="3">
    <source>
        <dbReference type="EMBL" id="WAR24368.1"/>
    </source>
</evidence>
<name>A0ABY7FU51_MYAAR</name>
<feature type="region of interest" description="Disordered" evidence="1">
    <location>
        <begin position="518"/>
        <end position="573"/>
    </location>
</feature>
<dbReference type="InterPro" id="IPR037658">
    <property type="entry name" value="CBARP"/>
</dbReference>
<dbReference type="Proteomes" id="UP001164746">
    <property type="component" value="Chromosome 13"/>
</dbReference>
<keyword evidence="2" id="KW-0472">Membrane</keyword>
<feature type="compositionally biased region" description="Low complexity" evidence="1">
    <location>
        <begin position="778"/>
        <end position="791"/>
    </location>
</feature>
<keyword evidence="2" id="KW-0812">Transmembrane</keyword>
<feature type="region of interest" description="Disordered" evidence="1">
    <location>
        <begin position="421"/>
        <end position="505"/>
    </location>
</feature>